<dbReference type="InParanoid" id="M7X169"/>
<proteinExistence type="predicted"/>
<dbReference type="Proteomes" id="UP000010953">
    <property type="component" value="Unassembled WGS sequence"/>
</dbReference>
<dbReference type="eggNOG" id="COG3391">
    <property type="taxonomic scope" value="Bacteria"/>
</dbReference>
<keyword evidence="2" id="KW-1185">Reference proteome</keyword>
<gene>
    <name evidence="1" type="ORF">C943_02407</name>
</gene>
<sequence>MQQLPKGPLSIQNMSVTDFFLSLQVLPARAKITQLTWNLEMPIKPSLVNLFCSILFAALFSLSSCQDTACGCDPETLVYSNDFSKLDLANFENGRLFVFQRDTLLGNYHNEEVTVTVPNLPSHNIVKVTIELWTHDSWDGNPDEGISGPDFWYMVLDGQEVFRTTFSNSPCVSTFCLRQSYPDIFFRQNDPKTGAIRTNLPGLCLFSATPNYTTIYSFSKLIEHDTDSIKITLGDELRQTNSPNPKCDESWSVGKITVHTLTVL</sequence>
<evidence type="ECO:0000313" key="1">
    <source>
        <dbReference type="EMBL" id="EMS31260.1"/>
    </source>
</evidence>
<dbReference type="AlphaFoldDB" id="M7X169"/>
<name>M7X169_9BACT</name>
<comment type="caution">
    <text evidence="1">The sequence shown here is derived from an EMBL/GenBank/DDBJ whole genome shotgun (WGS) entry which is preliminary data.</text>
</comment>
<evidence type="ECO:0000313" key="2">
    <source>
        <dbReference type="Proteomes" id="UP000010953"/>
    </source>
</evidence>
<dbReference type="STRING" id="1239962.C943_02407"/>
<protein>
    <submittedName>
        <fullName evidence="1">Uncharacterized protein</fullName>
    </submittedName>
</protein>
<reference evidence="1" key="1">
    <citation type="submission" date="2013-01" db="EMBL/GenBank/DDBJ databases">
        <title>Genome assembly of Mariniradius saccharolyticus AK6.</title>
        <authorList>
            <person name="Vaidya B."/>
            <person name="Khatri I."/>
            <person name="Tanuku N.R.S."/>
            <person name="Subramanian S."/>
            <person name="Pinnaka A."/>
        </authorList>
    </citation>
    <scope>NUCLEOTIDE SEQUENCE [LARGE SCALE GENOMIC DNA]</scope>
    <source>
        <strain evidence="1">AK6</strain>
    </source>
</reference>
<dbReference type="EMBL" id="AMZY02000020">
    <property type="protein sequence ID" value="EMS31260.1"/>
    <property type="molecule type" value="Genomic_DNA"/>
</dbReference>
<organism evidence="1 2">
    <name type="scientific">Mariniradius saccharolyticus AK6</name>
    <dbReference type="NCBI Taxonomy" id="1239962"/>
    <lineage>
        <taxon>Bacteria</taxon>
        <taxon>Pseudomonadati</taxon>
        <taxon>Bacteroidota</taxon>
        <taxon>Cytophagia</taxon>
        <taxon>Cytophagales</taxon>
        <taxon>Cyclobacteriaceae</taxon>
        <taxon>Mariniradius</taxon>
    </lineage>
</organism>
<accession>M7X169</accession>